<feature type="region of interest" description="Disordered" evidence="7">
    <location>
        <begin position="743"/>
        <end position="793"/>
    </location>
</feature>
<evidence type="ECO:0000256" key="4">
    <source>
        <dbReference type="ARBA" id="ARBA00022692"/>
    </source>
</evidence>
<dbReference type="NCBIfam" id="TIGR00879">
    <property type="entry name" value="SP"/>
    <property type="match status" value="1"/>
</dbReference>
<feature type="transmembrane region" description="Helical" evidence="8">
    <location>
        <begin position="427"/>
        <end position="446"/>
    </location>
</feature>
<name>A0A4U7AU80_9PEZI</name>
<dbReference type="Gene3D" id="1.20.1250.20">
    <property type="entry name" value="MFS general substrate transporter like domains"/>
    <property type="match status" value="1"/>
</dbReference>
<reference evidence="10 11" key="1">
    <citation type="submission" date="2018-02" db="EMBL/GenBank/DDBJ databases">
        <title>Draft genome sequences of Elsinoe sp., causing black scab on jojoba.</title>
        <authorList>
            <person name="Stodart B."/>
            <person name="Jeffress S."/>
            <person name="Ash G."/>
            <person name="Arun Chinnappa K."/>
        </authorList>
    </citation>
    <scope>NUCLEOTIDE SEQUENCE [LARGE SCALE GENOMIC DNA]</scope>
    <source>
        <strain evidence="10 11">Hillstone_2</strain>
    </source>
</reference>
<dbReference type="InterPro" id="IPR005828">
    <property type="entry name" value="MFS_sugar_transport-like"/>
</dbReference>
<feature type="transmembrane region" description="Helical" evidence="8">
    <location>
        <begin position="65"/>
        <end position="82"/>
    </location>
</feature>
<evidence type="ECO:0000256" key="2">
    <source>
        <dbReference type="ARBA" id="ARBA00010992"/>
    </source>
</evidence>
<dbReference type="Pfam" id="PF00083">
    <property type="entry name" value="Sugar_tr"/>
    <property type="match status" value="1"/>
</dbReference>
<dbReference type="InterPro" id="IPR003663">
    <property type="entry name" value="Sugar/inositol_transpt"/>
</dbReference>
<gene>
    <name evidence="10" type="ORF">C1H76_7652</name>
</gene>
<feature type="transmembrane region" description="Helical" evidence="8">
    <location>
        <begin position="181"/>
        <end position="200"/>
    </location>
</feature>
<dbReference type="InterPro" id="IPR050360">
    <property type="entry name" value="MFS_Sugar_Transporters"/>
</dbReference>
<dbReference type="FunFam" id="1.20.1250.20:FF:000061">
    <property type="entry name" value="MFS sugar transporter"/>
    <property type="match status" value="1"/>
</dbReference>
<dbReference type="Pfam" id="PF11951">
    <property type="entry name" value="Fungal_trans_2"/>
    <property type="match status" value="1"/>
</dbReference>
<dbReference type="PANTHER" id="PTHR48022:SF28">
    <property type="entry name" value="MAJOR FACILITATOR SUPERFAMILY (MFS) PROFILE DOMAIN-CONTAINING PROTEIN-RELATED"/>
    <property type="match status" value="1"/>
</dbReference>
<evidence type="ECO:0000256" key="8">
    <source>
        <dbReference type="SAM" id="Phobius"/>
    </source>
</evidence>
<feature type="transmembrane region" description="Helical" evidence="8">
    <location>
        <begin position="89"/>
        <end position="109"/>
    </location>
</feature>
<keyword evidence="3" id="KW-0813">Transport</keyword>
<dbReference type="SUPFAM" id="SSF103473">
    <property type="entry name" value="MFS general substrate transporter"/>
    <property type="match status" value="1"/>
</dbReference>
<comment type="subcellular location">
    <subcellularLocation>
        <location evidence="1">Membrane</location>
        <topology evidence="1">Multi-pass membrane protein</topology>
    </subcellularLocation>
</comment>
<dbReference type="EMBL" id="PTQR01000100">
    <property type="protein sequence ID" value="TKX20151.1"/>
    <property type="molecule type" value="Genomic_DNA"/>
</dbReference>
<organism evidence="10 11">
    <name type="scientific">Elsinoe australis</name>
    <dbReference type="NCBI Taxonomy" id="40998"/>
    <lineage>
        <taxon>Eukaryota</taxon>
        <taxon>Fungi</taxon>
        <taxon>Dikarya</taxon>
        <taxon>Ascomycota</taxon>
        <taxon>Pezizomycotina</taxon>
        <taxon>Dothideomycetes</taxon>
        <taxon>Dothideomycetidae</taxon>
        <taxon>Myriangiales</taxon>
        <taxon>Elsinoaceae</taxon>
        <taxon>Elsinoe</taxon>
    </lineage>
</organism>
<sequence>MGLLKGKALNWAITAAAGAGFLLFGYDQGIMSGLLTGRAFTAQFPEIDTTEGANGSASLQGTVVAIYEIGCFFGSIGAMVFGERLGRRWCIIIGCLILSVGGALQAGAYGIPQLIVGRIVAGLGNGMNTSTIPVWHSELMKANKRGKGLAIELAINIFGVMSAYWVDYGLSFVENEAQFRFPLALQILFALCTAAAVLVLPESPRWLINHDRIDEARQILSDVRIGIHEGANTEAILDKELAEIKHAIDEEREAAAGNTFKALLKNGSQRFRTRTLLGIGGQFMQQLSGINLITYYAPVIFQQSVGLPRDISLLLAGFNGIAYFISSLVPIWIIDRLGRRKLMLFAAGGQAVCMAILAGTVSNGSKSAGIVAVVMLFLFNFFFAVVYSPFLGCFLLTAALASASNWIFTFLVVEITPVSIKNIQWRTHIYFAVFNAFFLPLIYFFYPETQDLSLEQIDRLFTGGKIQLHWKAAMGGDVEGPSESPSTNGEHGDESKPACGKCVNAKEECLWGQIITFRPENALCLNGSDGLQQVEPSDERVSTQSPLMDRARRSPDTRRSIPAGNRVSSERDNRPTDSPSAISYINGNGDNSTPRLPASTRSLSNQDATTMLRMSGWSRNYDNGQTSMPSPMSTNPETNAFAPTRLGLTPRSHESPEVTTNGTTENAASALMSFRTDAAQTQLQPPAVDFPNMGFDVDPNLANMLPYGYSPEALFDDGIFLPGSAYQELHKTFRSHVFNAACSKPTSRRGTPDPSADETNAGDSGAAESAMSTTDLRMEQSEGTSTPPELTPRQERKLWSNWITEISSWLDKFDIHKHFRHTLPSMAERDSHLRLSMSALSARQLEKKDGSMPAYLSLALYQEAIHVLLPKLHTKDLAVIASCVVLCVLEMFSCSPKAWRRHLDGCANLILSMNVRGDSGGLEEALFWCFARMDVCGGLISSEKTLVPVSRWTLNDSFVATVEMYKSADGFEKQAHYACYLLGRILDLFARFQIDLDTTNSLVRRPPDQHAAYTSEWDQLMTAILDWYTDRPPEMRAILTQPATFGPKSSPFPTLLFSNPAAIAANQQHHTAQLLMLSHKPADHKFRRKTRSILWHARQICGISMSNDHHGCWTNCIQPIWLAGRMMSHPEEHRAIVELYERIERETGWGTKWRVDDLKEVWGDLSV</sequence>
<feature type="transmembrane region" description="Helical" evidence="8">
    <location>
        <begin position="311"/>
        <end position="334"/>
    </location>
</feature>
<evidence type="ECO:0000256" key="3">
    <source>
        <dbReference type="ARBA" id="ARBA00022448"/>
    </source>
</evidence>
<keyword evidence="4 8" id="KW-0812">Transmembrane</keyword>
<comment type="similarity">
    <text evidence="2">Belongs to the major facilitator superfamily. Sugar transporter (TC 2.A.1.1) family.</text>
</comment>
<feature type="region of interest" description="Disordered" evidence="7">
    <location>
        <begin position="530"/>
        <end position="603"/>
    </location>
</feature>
<evidence type="ECO:0000256" key="5">
    <source>
        <dbReference type="ARBA" id="ARBA00022989"/>
    </source>
</evidence>
<comment type="caution">
    <text evidence="10">The sequence shown here is derived from an EMBL/GenBank/DDBJ whole genome shotgun (WGS) entry which is preliminary data.</text>
</comment>
<evidence type="ECO:0000256" key="1">
    <source>
        <dbReference type="ARBA" id="ARBA00004141"/>
    </source>
</evidence>
<feature type="transmembrane region" description="Helical" evidence="8">
    <location>
        <begin position="148"/>
        <end position="166"/>
    </location>
</feature>
<keyword evidence="10" id="KW-0762">Sugar transport</keyword>
<feature type="transmembrane region" description="Helical" evidence="8">
    <location>
        <begin position="115"/>
        <end position="136"/>
    </location>
</feature>
<dbReference type="InterPro" id="IPR020846">
    <property type="entry name" value="MFS_dom"/>
</dbReference>
<keyword evidence="5 8" id="KW-1133">Transmembrane helix</keyword>
<dbReference type="Proteomes" id="UP000308133">
    <property type="component" value="Unassembled WGS sequence"/>
</dbReference>
<dbReference type="InterPro" id="IPR036259">
    <property type="entry name" value="MFS_trans_sf"/>
</dbReference>
<dbReference type="GO" id="GO:0005351">
    <property type="term" value="F:carbohydrate:proton symporter activity"/>
    <property type="evidence" value="ECO:0007669"/>
    <property type="project" value="TreeGrafter"/>
</dbReference>
<feature type="transmembrane region" description="Helical" evidence="8">
    <location>
        <begin position="340"/>
        <end position="361"/>
    </location>
</feature>
<feature type="domain" description="Major facilitator superfamily (MFS) profile" evidence="9">
    <location>
        <begin position="13"/>
        <end position="450"/>
    </location>
</feature>
<feature type="compositionally biased region" description="Polar residues" evidence="7">
    <location>
        <begin position="770"/>
        <end position="788"/>
    </location>
</feature>
<evidence type="ECO:0000313" key="11">
    <source>
        <dbReference type="Proteomes" id="UP000308133"/>
    </source>
</evidence>
<evidence type="ECO:0000256" key="7">
    <source>
        <dbReference type="SAM" id="MobiDB-lite"/>
    </source>
</evidence>
<dbReference type="PROSITE" id="PS50850">
    <property type="entry name" value="MFS"/>
    <property type="match status" value="1"/>
</dbReference>
<protein>
    <submittedName>
        <fullName evidence="10">Sugar transporter-like protein 35</fullName>
    </submittedName>
</protein>
<feature type="compositionally biased region" description="Polar residues" evidence="7">
    <location>
        <begin position="576"/>
        <end position="603"/>
    </location>
</feature>
<evidence type="ECO:0000313" key="10">
    <source>
        <dbReference type="EMBL" id="TKX20151.1"/>
    </source>
</evidence>
<accession>A0A4U7AU80</accession>
<feature type="transmembrane region" description="Helical" evidence="8">
    <location>
        <begin position="394"/>
        <end position="415"/>
    </location>
</feature>
<dbReference type="CDD" id="cd12148">
    <property type="entry name" value="fungal_TF_MHR"/>
    <property type="match status" value="1"/>
</dbReference>
<feature type="transmembrane region" description="Helical" evidence="8">
    <location>
        <begin position="368"/>
        <end position="388"/>
    </location>
</feature>
<feature type="region of interest" description="Disordered" evidence="7">
    <location>
        <begin position="476"/>
        <end position="498"/>
    </location>
</feature>
<dbReference type="InterPro" id="IPR021858">
    <property type="entry name" value="Fun_TF"/>
</dbReference>
<proteinExistence type="inferred from homology"/>
<keyword evidence="6 8" id="KW-0472">Membrane</keyword>
<dbReference type="GO" id="GO:0016020">
    <property type="term" value="C:membrane"/>
    <property type="evidence" value="ECO:0007669"/>
    <property type="project" value="UniProtKB-SubCell"/>
</dbReference>
<feature type="compositionally biased region" description="Basic and acidic residues" evidence="7">
    <location>
        <begin position="549"/>
        <end position="559"/>
    </location>
</feature>
<dbReference type="PRINTS" id="PR00171">
    <property type="entry name" value="SUGRTRNSPORT"/>
</dbReference>
<evidence type="ECO:0000256" key="6">
    <source>
        <dbReference type="ARBA" id="ARBA00023136"/>
    </source>
</evidence>
<evidence type="ECO:0000259" key="9">
    <source>
        <dbReference type="PROSITE" id="PS50850"/>
    </source>
</evidence>
<dbReference type="AlphaFoldDB" id="A0A4U7AU80"/>
<dbReference type="PANTHER" id="PTHR48022">
    <property type="entry name" value="PLASTIDIC GLUCOSE TRANSPORTER 4"/>
    <property type="match status" value="1"/>
</dbReference>